<evidence type="ECO:0000313" key="2">
    <source>
        <dbReference type="Proteomes" id="UP001267290"/>
    </source>
</evidence>
<name>A0ABU1NWQ6_9BACL</name>
<dbReference type="RefSeq" id="WP_310499464.1">
    <property type="nucleotide sequence ID" value="NZ_JAVDSB010000004.1"/>
</dbReference>
<proteinExistence type="predicted"/>
<dbReference type="EMBL" id="JAVDSB010000004">
    <property type="protein sequence ID" value="MDR6551913.1"/>
    <property type="molecule type" value="Genomic_DNA"/>
</dbReference>
<sequence>MVKIPQLSFYGITKIIEFTHSNEDDELEVVYGLLESMEVSIEDFEKVRLAKKEERGVFREKL</sequence>
<organism evidence="1 2">
    <name type="scientific">Paenibacillus qinlingensis</name>
    <dbReference type="NCBI Taxonomy" id="1837343"/>
    <lineage>
        <taxon>Bacteria</taxon>
        <taxon>Bacillati</taxon>
        <taxon>Bacillota</taxon>
        <taxon>Bacilli</taxon>
        <taxon>Bacillales</taxon>
        <taxon>Paenibacillaceae</taxon>
        <taxon>Paenibacillus</taxon>
    </lineage>
</organism>
<accession>A0ABU1NWQ6</accession>
<comment type="caution">
    <text evidence="1">The sequence shown here is derived from an EMBL/GenBank/DDBJ whole genome shotgun (WGS) entry which is preliminary data.</text>
</comment>
<evidence type="ECO:0000313" key="1">
    <source>
        <dbReference type="EMBL" id="MDR6551913.1"/>
    </source>
</evidence>
<keyword evidence="2" id="KW-1185">Reference proteome</keyword>
<dbReference type="Proteomes" id="UP001267290">
    <property type="component" value="Unassembled WGS sequence"/>
</dbReference>
<gene>
    <name evidence="1" type="ORF">J2736_003102</name>
</gene>
<protein>
    <submittedName>
        <fullName evidence="1">House-cleaning noncanonical NTP pyrophosphatase (MazG superfamily)</fullName>
    </submittedName>
</protein>
<reference evidence="1 2" key="1">
    <citation type="submission" date="2023-07" db="EMBL/GenBank/DDBJ databases">
        <title>Sorghum-associated microbial communities from plants grown in Nebraska, USA.</title>
        <authorList>
            <person name="Schachtman D."/>
        </authorList>
    </citation>
    <scope>NUCLEOTIDE SEQUENCE [LARGE SCALE GENOMIC DNA]</scope>
    <source>
        <strain evidence="1 2">CC258</strain>
    </source>
</reference>